<sequence length="98" mass="10786">MAAAYYINSYDIVDMELFSQYPPAVMALLEKYGASVVASDLAGVAVEGSPRMMNAIIRFPSPEAALQCYQDPEYQPLKAIRLKAVRNCTMVLVQAFTS</sequence>
<dbReference type="Pfam" id="PF07045">
    <property type="entry name" value="DUF1330"/>
    <property type="match status" value="1"/>
</dbReference>
<accession>A0A1T4RFN1</accession>
<reference evidence="3" key="1">
    <citation type="submission" date="2017-02" db="EMBL/GenBank/DDBJ databases">
        <authorList>
            <person name="Varghese N."/>
            <person name="Submissions S."/>
        </authorList>
    </citation>
    <scope>NUCLEOTIDE SEQUENCE [LARGE SCALE GENOMIC DNA]</scope>
    <source>
        <strain evidence="3">DSM 22224</strain>
    </source>
</reference>
<dbReference type="Proteomes" id="UP000190367">
    <property type="component" value="Unassembled WGS sequence"/>
</dbReference>
<dbReference type="SUPFAM" id="SSF54909">
    <property type="entry name" value="Dimeric alpha+beta barrel"/>
    <property type="match status" value="1"/>
</dbReference>
<dbReference type="PANTHER" id="PTHR41521:SF4">
    <property type="entry name" value="BLR0684 PROTEIN"/>
    <property type="match status" value="1"/>
</dbReference>
<dbReference type="AlphaFoldDB" id="A0A1T4RFN1"/>
<name>A0A1T4RFN1_9BACT</name>
<gene>
    <name evidence="2" type="ORF">SAMN04488128_1021097</name>
</gene>
<dbReference type="Gene3D" id="3.30.70.100">
    <property type="match status" value="1"/>
</dbReference>
<evidence type="ECO:0000313" key="2">
    <source>
        <dbReference type="EMBL" id="SKA14804.1"/>
    </source>
</evidence>
<evidence type="ECO:0000259" key="1">
    <source>
        <dbReference type="Pfam" id="PF07045"/>
    </source>
</evidence>
<dbReference type="STRING" id="634771.SAMN04488128_1021097"/>
<protein>
    <submittedName>
        <fullName evidence="2">Uncharacterized conserved protein, DUF1330 family</fullName>
    </submittedName>
</protein>
<keyword evidence="3" id="KW-1185">Reference proteome</keyword>
<evidence type="ECO:0000313" key="3">
    <source>
        <dbReference type="Proteomes" id="UP000190367"/>
    </source>
</evidence>
<feature type="domain" description="DUF1330" evidence="1">
    <location>
        <begin position="4"/>
        <end position="95"/>
    </location>
</feature>
<organism evidence="2 3">
    <name type="scientific">Chitinophaga eiseniae</name>
    <dbReference type="NCBI Taxonomy" id="634771"/>
    <lineage>
        <taxon>Bacteria</taxon>
        <taxon>Pseudomonadati</taxon>
        <taxon>Bacteroidota</taxon>
        <taxon>Chitinophagia</taxon>
        <taxon>Chitinophagales</taxon>
        <taxon>Chitinophagaceae</taxon>
        <taxon>Chitinophaga</taxon>
    </lineage>
</organism>
<dbReference type="OrthoDB" id="9806380at2"/>
<dbReference type="InterPro" id="IPR011008">
    <property type="entry name" value="Dimeric_a/b-barrel"/>
</dbReference>
<proteinExistence type="predicted"/>
<dbReference type="PANTHER" id="PTHR41521">
    <property type="match status" value="1"/>
</dbReference>
<dbReference type="RefSeq" id="WP_159456032.1">
    <property type="nucleotide sequence ID" value="NZ_FUWZ01000002.1"/>
</dbReference>
<dbReference type="EMBL" id="FUWZ01000002">
    <property type="protein sequence ID" value="SKA14804.1"/>
    <property type="molecule type" value="Genomic_DNA"/>
</dbReference>
<dbReference type="InterPro" id="IPR010753">
    <property type="entry name" value="DUF1330"/>
</dbReference>